<sequence>MPKRLLRTLKDYFSFSQRELKQVFILIFLMLVLVAAPFVFFQDDVPYDPTADQQILDSLVVQLDNQAAEAKAERSYAYRRKPIKLYRFNPNDLTVAQWQELGLNKYIAQRILNYRAKAGDFKSKAQLQKIYGLPDSLFQQWYPYINLPDESPGYARTYAKDRPFLSPYPENRPKTESPRKRWELQPFDLNTADTTELKQIKGIGSKLSARIVSFRDKMGGFHSVEQVAEVYGLAPEVVDSVRKYGFVAKAYEPKRINLNTASFEELRQHPYIGFNLAKAIVNYRTQHGLYPSVEELRKIKILDEAKFQKMQPYLSIR</sequence>
<dbReference type="OrthoDB" id="981124at2"/>
<dbReference type="GO" id="GO:0015628">
    <property type="term" value="P:protein secretion by the type II secretion system"/>
    <property type="evidence" value="ECO:0007669"/>
    <property type="project" value="TreeGrafter"/>
</dbReference>
<dbReference type="Proteomes" id="UP000272117">
    <property type="component" value="Unassembled WGS sequence"/>
</dbReference>
<dbReference type="EMBL" id="RJJD01000008">
    <property type="protein sequence ID" value="RNI25826.1"/>
    <property type="molecule type" value="Genomic_DNA"/>
</dbReference>
<evidence type="ECO:0000313" key="2">
    <source>
        <dbReference type="EMBL" id="RNI25826.1"/>
    </source>
</evidence>
<dbReference type="InterPro" id="IPR010994">
    <property type="entry name" value="RuvA_2-like"/>
</dbReference>
<dbReference type="PANTHER" id="PTHR21180:SF32">
    <property type="entry name" value="ENDONUCLEASE_EXONUCLEASE_PHOSPHATASE FAMILY DOMAIN-CONTAINING PROTEIN 1"/>
    <property type="match status" value="1"/>
</dbReference>
<name>A0A3M9MK10_9BACT</name>
<feature type="transmembrane region" description="Helical" evidence="1">
    <location>
        <begin position="20"/>
        <end position="41"/>
    </location>
</feature>
<keyword evidence="1" id="KW-0812">Transmembrane</keyword>
<protein>
    <submittedName>
        <fullName evidence="2">Helix-hairpin-helix domain-containing protein</fullName>
    </submittedName>
</protein>
<keyword evidence="1" id="KW-1133">Transmembrane helix</keyword>
<dbReference type="Gene3D" id="1.10.150.310">
    <property type="entry name" value="Tex RuvX-like domain-like"/>
    <property type="match status" value="1"/>
</dbReference>
<dbReference type="SUPFAM" id="SSF47781">
    <property type="entry name" value="RuvA domain 2-like"/>
    <property type="match status" value="3"/>
</dbReference>
<dbReference type="Gene3D" id="1.10.150.280">
    <property type="entry name" value="AF1531-like domain"/>
    <property type="match status" value="2"/>
</dbReference>
<dbReference type="GO" id="GO:0015627">
    <property type="term" value="C:type II protein secretion system complex"/>
    <property type="evidence" value="ECO:0007669"/>
    <property type="project" value="TreeGrafter"/>
</dbReference>
<keyword evidence="3" id="KW-1185">Reference proteome</keyword>
<accession>A0A3M9MK10</accession>
<dbReference type="AlphaFoldDB" id="A0A3M9MK10"/>
<comment type="caution">
    <text evidence="2">The sequence shown here is derived from an EMBL/GenBank/DDBJ whole genome shotgun (WGS) entry which is preliminary data.</text>
</comment>
<dbReference type="RefSeq" id="WP_123127452.1">
    <property type="nucleotide sequence ID" value="NZ_RJJD01000008.1"/>
</dbReference>
<proteinExistence type="predicted"/>
<dbReference type="PANTHER" id="PTHR21180">
    <property type="entry name" value="ENDONUCLEASE/EXONUCLEASE/PHOSPHATASE FAMILY DOMAIN-CONTAINING PROTEIN 1"/>
    <property type="match status" value="1"/>
</dbReference>
<keyword evidence="1" id="KW-0472">Membrane</keyword>
<gene>
    <name evidence="2" type="ORF">EFB08_13350</name>
</gene>
<evidence type="ECO:0000313" key="3">
    <source>
        <dbReference type="Proteomes" id="UP000272117"/>
    </source>
</evidence>
<dbReference type="Pfam" id="PF12836">
    <property type="entry name" value="HHH_3"/>
    <property type="match status" value="3"/>
</dbReference>
<reference evidence="2 3" key="1">
    <citation type="submission" date="2018-11" db="EMBL/GenBank/DDBJ databases">
        <title>Rufibacter latericius sp. nov., isolated from water in Baiyang Lake.</title>
        <authorList>
            <person name="Yang Y."/>
        </authorList>
    </citation>
    <scope>NUCLEOTIDE SEQUENCE [LARGE SCALE GENOMIC DNA]</scope>
    <source>
        <strain evidence="2 3">R-22-1c-1</strain>
    </source>
</reference>
<dbReference type="InterPro" id="IPR051675">
    <property type="entry name" value="Endo/Exo/Phosphatase_dom_1"/>
</dbReference>
<organism evidence="2 3">
    <name type="scientific">Rufibacter latericius</name>
    <dbReference type="NCBI Taxonomy" id="2487040"/>
    <lineage>
        <taxon>Bacteria</taxon>
        <taxon>Pseudomonadati</taxon>
        <taxon>Bacteroidota</taxon>
        <taxon>Cytophagia</taxon>
        <taxon>Cytophagales</taxon>
        <taxon>Hymenobacteraceae</taxon>
        <taxon>Rufibacter</taxon>
    </lineage>
</organism>
<evidence type="ECO:0000256" key="1">
    <source>
        <dbReference type="SAM" id="Phobius"/>
    </source>
</evidence>